<proteinExistence type="predicted"/>
<accession>A0ACC1LZ34</accession>
<gene>
    <name evidence="1" type="primary">rga8</name>
    <name evidence="1" type="ORF">IWW38_004053</name>
</gene>
<evidence type="ECO:0000313" key="1">
    <source>
        <dbReference type="EMBL" id="KAJ2890583.1"/>
    </source>
</evidence>
<name>A0ACC1LZ34_9FUNG</name>
<keyword evidence="2" id="KW-1185">Reference proteome</keyword>
<dbReference type="EMBL" id="JANBVB010001293">
    <property type="protein sequence ID" value="KAJ2890583.1"/>
    <property type="molecule type" value="Genomic_DNA"/>
</dbReference>
<reference evidence="1" key="1">
    <citation type="submission" date="2022-07" db="EMBL/GenBank/DDBJ databases">
        <title>Phylogenomic reconstructions and comparative analyses of Kickxellomycotina fungi.</title>
        <authorList>
            <person name="Reynolds N.K."/>
            <person name="Stajich J.E."/>
            <person name="Barry K."/>
            <person name="Grigoriev I.V."/>
            <person name="Crous P."/>
            <person name="Smith M.E."/>
        </authorList>
    </citation>
    <scope>NUCLEOTIDE SEQUENCE</scope>
    <source>
        <strain evidence="1">CBS 190363</strain>
    </source>
</reference>
<comment type="caution">
    <text evidence="1">The sequence shown here is derived from an EMBL/GenBank/DDBJ whole genome shotgun (WGS) entry which is preliminary data.</text>
</comment>
<feature type="non-terminal residue" evidence="1">
    <location>
        <position position="1"/>
    </location>
</feature>
<evidence type="ECO:0000313" key="2">
    <source>
        <dbReference type="Proteomes" id="UP001139981"/>
    </source>
</evidence>
<dbReference type="Proteomes" id="UP001139981">
    <property type="component" value="Unassembled WGS sequence"/>
</dbReference>
<sequence>SMMGQGYLRFMGRGSQFQSRSNAYYQWKKPALEFQSDDEDSDSDDEQPLGDRRAHLGRAVSYERAQREADEASQIYRDSVTRAEHVRTDLDENLTNYLDSMEVWELNRLMSVKSTLADYASICKRPIQAELAIGDRLEVYEESLKPQQDIQWMIEHYGTGRYTPCPIIFRPFGLSTAEYQIFGVPLDEQLLVSHKDIPLFPAKAMSLISKSTRDLSHEDRYKVWTTRVLLRNIHELRNMLNRGPIVTLKHLRAFDLSVIANLLFLYLLELPQPLCPSDVQDSLRAVYSSRSEKKDIAETLTAIRCLLEKVPYVHLKTMQVIFGVLSEQTKGDDNAVGREQFVKAIGQRLGPIILRAREVVGRLPELFVADLIDHYDVVLGGIETQRPIKPCARPIKTESIIGVGSSGRGHDVPEEPITTSRALLETEAAAAAEAVVATNRASAVSSHSVADQAAAGKRASVASTTGEQQSATVAAVNSAGGAQKSQHASLDEDELLVDDILEEARDNKGGGGGGEDNMDFFLKDEDSDGTDDDNDDDE</sequence>
<organism evidence="1 2">
    <name type="scientific">Coemansia aciculifera</name>
    <dbReference type="NCBI Taxonomy" id="417176"/>
    <lineage>
        <taxon>Eukaryota</taxon>
        <taxon>Fungi</taxon>
        <taxon>Fungi incertae sedis</taxon>
        <taxon>Zoopagomycota</taxon>
        <taxon>Kickxellomycotina</taxon>
        <taxon>Kickxellomycetes</taxon>
        <taxon>Kickxellales</taxon>
        <taxon>Kickxellaceae</taxon>
        <taxon>Coemansia</taxon>
    </lineage>
</organism>
<protein>
    <submittedName>
        <fullName evidence="1">Rho-GTPase-activating protein 8</fullName>
    </submittedName>
</protein>